<dbReference type="AlphaFoldDB" id="A0A1Y0B423"/>
<proteinExistence type="predicted"/>
<accession>A0A1Y0B423</accession>
<evidence type="ECO:0000313" key="1">
    <source>
        <dbReference type="EMBL" id="ART32205.1"/>
    </source>
</evidence>
<geneLocation type="mitochondrion" evidence="1"/>
<name>A0A1Y0B423_9LAMI</name>
<keyword evidence="1" id="KW-0496">Mitochondrion</keyword>
<dbReference type="EMBL" id="KY774314">
    <property type="protein sequence ID" value="ART32205.1"/>
    <property type="molecule type" value="Genomic_DNA"/>
</dbReference>
<protein>
    <submittedName>
        <fullName evidence="1">Uncharacterized protein</fullName>
    </submittedName>
</protein>
<gene>
    <name evidence="1" type="ORF">AEK19_MT2048</name>
</gene>
<sequence length="137" mass="15590">MELLCEEASCRACFSQSMRRGNSLATWSSTKMDFLGLLEPAAYQRAAGGICVRLVLVPDGFNLLKDWSMYSSSVLELIRSGWISIPRKVSWAMLLARSWIRLGCLNTSFFFLISYYRCQTEFVFILGIVPHFEVAKL</sequence>
<organism evidence="1">
    <name type="scientific">Utricularia reniformis</name>
    <dbReference type="NCBI Taxonomy" id="192314"/>
    <lineage>
        <taxon>Eukaryota</taxon>
        <taxon>Viridiplantae</taxon>
        <taxon>Streptophyta</taxon>
        <taxon>Embryophyta</taxon>
        <taxon>Tracheophyta</taxon>
        <taxon>Spermatophyta</taxon>
        <taxon>Magnoliopsida</taxon>
        <taxon>eudicotyledons</taxon>
        <taxon>Gunneridae</taxon>
        <taxon>Pentapetalae</taxon>
        <taxon>asterids</taxon>
        <taxon>lamiids</taxon>
        <taxon>Lamiales</taxon>
        <taxon>Lentibulariaceae</taxon>
        <taxon>Utricularia</taxon>
    </lineage>
</organism>
<reference evidence="1" key="1">
    <citation type="submission" date="2017-03" db="EMBL/GenBank/DDBJ databases">
        <title>The mitochondrial genome of the carnivorous plant Utricularia reniformis (Lentibulariaceae): structure, comparative analysis and evolutionary landmarks.</title>
        <authorList>
            <person name="Silva S.R."/>
            <person name="Alvarenga D.O."/>
            <person name="Michael T.P."/>
            <person name="Miranda V.F.O."/>
            <person name="Varani A.M."/>
        </authorList>
    </citation>
    <scope>NUCLEOTIDE SEQUENCE</scope>
</reference>